<gene>
    <name evidence="2" type="ORF">RCOM_0519580</name>
</gene>
<feature type="region of interest" description="Disordered" evidence="1">
    <location>
        <begin position="38"/>
        <end position="71"/>
    </location>
</feature>
<keyword evidence="3" id="KW-1185">Reference proteome</keyword>
<reference evidence="3" key="1">
    <citation type="journal article" date="2010" name="Nat. Biotechnol.">
        <title>Draft genome sequence of the oilseed species Ricinus communis.</title>
        <authorList>
            <person name="Chan A.P."/>
            <person name="Crabtree J."/>
            <person name="Zhao Q."/>
            <person name="Lorenzi H."/>
            <person name="Orvis J."/>
            <person name="Puiu D."/>
            <person name="Melake-Berhan A."/>
            <person name="Jones K.M."/>
            <person name="Redman J."/>
            <person name="Chen G."/>
            <person name="Cahoon E.B."/>
            <person name="Gedil M."/>
            <person name="Stanke M."/>
            <person name="Haas B.J."/>
            <person name="Wortman J.R."/>
            <person name="Fraser-Liggett C.M."/>
            <person name="Ravel J."/>
            <person name="Rabinowicz P.D."/>
        </authorList>
    </citation>
    <scope>NUCLEOTIDE SEQUENCE [LARGE SCALE GENOMIC DNA]</scope>
    <source>
        <strain evidence="3">cv. Hale</strain>
    </source>
</reference>
<dbReference type="EMBL" id="EQ974105">
    <property type="protein sequence ID" value="EEF33595.1"/>
    <property type="molecule type" value="Genomic_DNA"/>
</dbReference>
<dbReference type="Proteomes" id="UP000008311">
    <property type="component" value="Unassembled WGS sequence"/>
</dbReference>
<evidence type="ECO:0000313" key="2">
    <source>
        <dbReference type="EMBL" id="EEF33595.1"/>
    </source>
</evidence>
<protein>
    <submittedName>
        <fullName evidence="2">Uncharacterized protein</fullName>
    </submittedName>
</protein>
<proteinExistence type="predicted"/>
<feature type="compositionally biased region" description="Acidic residues" evidence="1">
    <location>
        <begin position="56"/>
        <end position="71"/>
    </location>
</feature>
<dbReference type="AlphaFoldDB" id="B9SS04"/>
<sequence>MPSSSSYRTQNADASSSILASVVLPVHVPLQPLAEYIGNHHQDGSLGRQNYNYKEEDYEKEEEETEKEVRE</sequence>
<evidence type="ECO:0000313" key="3">
    <source>
        <dbReference type="Proteomes" id="UP000008311"/>
    </source>
</evidence>
<name>B9SS04_RICCO</name>
<accession>B9SS04</accession>
<dbReference type="InParanoid" id="B9SS04"/>
<evidence type="ECO:0000256" key="1">
    <source>
        <dbReference type="SAM" id="MobiDB-lite"/>
    </source>
</evidence>
<organism evidence="2 3">
    <name type="scientific">Ricinus communis</name>
    <name type="common">Castor bean</name>
    <dbReference type="NCBI Taxonomy" id="3988"/>
    <lineage>
        <taxon>Eukaryota</taxon>
        <taxon>Viridiplantae</taxon>
        <taxon>Streptophyta</taxon>
        <taxon>Embryophyta</taxon>
        <taxon>Tracheophyta</taxon>
        <taxon>Spermatophyta</taxon>
        <taxon>Magnoliopsida</taxon>
        <taxon>eudicotyledons</taxon>
        <taxon>Gunneridae</taxon>
        <taxon>Pentapetalae</taxon>
        <taxon>rosids</taxon>
        <taxon>fabids</taxon>
        <taxon>Malpighiales</taxon>
        <taxon>Euphorbiaceae</taxon>
        <taxon>Acalyphoideae</taxon>
        <taxon>Acalypheae</taxon>
        <taxon>Ricinus</taxon>
    </lineage>
</organism>